<organism evidence="1 2">
    <name type="scientific">Cetraspora pellucida</name>
    <dbReference type="NCBI Taxonomy" id="1433469"/>
    <lineage>
        <taxon>Eukaryota</taxon>
        <taxon>Fungi</taxon>
        <taxon>Fungi incertae sedis</taxon>
        <taxon>Mucoromycota</taxon>
        <taxon>Glomeromycotina</taxon>
        <taxon>Glomeromycetes</taxon>
        <taxon>Diversisporales</taxon>
        <taxon>Gigasporaceae</taxon>
        <taxon>Cetraspora</taxon>
    </lineage>
</organism>
<gene>
    <name evidence="1" type="ORF">SPELUC_LOCUS4969</name>
</gene>
<protein>
    <submittedName>
        <fullName evidence="1">9020_t:CDS:1</fullName>
    </submittedName>
</protein>
<proteinExistence type="predicted"/>
<keyword evidence="2" id="KW-1185">Reference proteome</keyword>
<sequence length="339" mass="39184">MSSTSALSRAVMKKNSVPKLLELCYKKLISHKHLLYKVGKAPYYLLKRVLRHCTPDELRSLEKANPHLMDEDMELWKDHFIRDQPNLSRKFVDSDNKDWRQLYWRSKEEQAERLASALEKLRQSKKQHDRQKEEKKIKILPGLHDPSRRKRQSGWQKLTPLQKLRRNYERSDYYRPVFKQQESITSANSQVALKNNLRHEPYPTVGPISSRVTSSAATSVQHHRTANTAQTRKPVSSASIHSNKSSAHIQQNRNVNDGVIRRTLDSRSSISVTKPNSRSTLAASTKVIAKTTKSSDNSHVIKTKLDVRQQLYPKNRCDIQNAKTTTIKSSKHLKPKRVV</sequence>
<dbReference type="EMBL" id="CAJVPW010004760">
    <property type="protein sequence ID" value="CAG8545070.1"/>
    <property type="molecule type" value="Genomic_DNA"/>
</dbReference>
<comment type="caution">
    <text evidence="1">The sequence shown here is derived from an EMBL/GenBank/DDBJ whole genome shotgun (WGS) entry which is preliminary data.</text>
</comment>
<name>A0ACA9LTH7_9GLOM</name>
<evidence type="ECO:0000313" key="2">
    <source>
        <dbReference type="Proteomes" id="UP000789366"/>
    </source>
</evidence>
<evidence type="ECO:0000313" key="1">
    <source>
        <dbReference type="EMBL" id="CAG8545070.1"/>
    </source>
</evidence>
<dbReference type="Proteomes" id="UP000789366">
    <property type="component" value="Unassembled WGS sequence"/>
</dbReference>
<reference evidence="1" key="1">
    <citation type="submission" date="2021-06" db="EMBL/GenBank/DDBJ databases">
        <authorList>
            <person name="Kallberg Y."/>
            <person name="Tangrot J."/>
            <person name="Rosling A."/>
        </authorList>
    </citation>
    <scope>NUCLEOTIDE SEQUENCE</scope>
    <source>
        <strain evidence="1">28 12/20/2015</strain>
    </source>
</reference>
<accession>A0ACA9LTH7</accession>